<evidence type="ECO:0000313" key="3">
    <source>
        <dbReference type="EMBL" id="CAL6063184.1"/>
    </source>
</evidence>
<reference evidence="2 4" key="2">
    <citation type="submission" date="2024-07" db="EMBL/GenBank/DDBJ databases">
        <authorList>
            <person name="Akdeniz Z."/>
        </authorList>
    </citation>
    <scope>NUCLEOTIDE SEQUENCE [LARGE SCALE GENOMIC DNA]</scope>
</reference>
<dbReference type="SUPFAM" id="SSF53474">
    <property type="entry name" value="alpha/beta-Hydrolases"/>
    <property type="match status" value="1"/>
</dbReference>
<accession>A0AA86Q3F2</accession>
<gene>
    <name evidence="2" type="ORF">HINF_LOCUS34838</name>
    <name evidence="1" type="ORF">HINF_LOCUS38173</name>
    <name evidence="3" type="ORF">HINF_LOCUS50749</name>
</gene>
<evidence type="ECO:0000313" key="2">
    <source>
        <dbReference type="EMBL" id="CAL6033160.1"/>
    </source>
</evidence>
<dbReference type="PANTHER" id="PTHR12277">
    <property type="entry name" value="ALPHA/BETA HYDROLASE DOMAIN-CONTAINING PROTEIN"/>
    <property type="match status" value="1"/>
</dbReference>
<keyword evidence="4" id="KW-1185">Reference proteome</keyword>
<dbReference type="GO" id="GO:0004177">
    <property type="term" value="F:aminopeptidase activity"/>
    <property type="evidence" value="ECO:0007669"/>
    <property type="project" value="UniProtKB-KW"/>
</dbReference>
<sequence length="339" mass="38304">MSCLMNCLGYPKPPRDNLSDPDLTVVRLFSKQLKREFAISVHTPPPQLPLQPYVFIYSHGNSENIPLSQLWMDDLCRILRSTFICYDYLGYGETSGRPSESSSIVICEQILNYAKQNYPESQIVLWGRSIGSVPTVSVGRNSLVSSIIVESGLSSGLNLVCEKPVCKCLDGFKNVQKLGAVNCPVLLMHGTDDEVVPFRCSVQNLQVLKSKYRAQQDLGASKIQSDVKQEIQENVIQESAVKQTDLMNSQIQNAQNETEIEFETKTQNQLTRSGKNWHYAFFQGGHNDLDTACEKQLVDIVIKFLKNVFGEEEFTNCSVENKKVRFQRKIDASRMTRIM</sequence>
<protein>
    <submittedName>
        <fullName evidence="1">Serine aminopeptidase</fullName>
    </submittedName>
    <submittedName>
        <fullName evidence="2">Serine_aminopeptidase</fullName>
    </submittedName>
</protein>
<keyword evidence="1" id="KW-0031">Aminopeptidase</keyword>
<keyword evidence="1" id="KW-0378">Hydrolase</keyword>
<organism evidence="1">
    <name type="scientific">Hexamita inflata</name>
    <dbReference type="NCBI Taxonomy" id="28002"/>
    <lineage>
        <taxon>Eukaryota</taxon>
        <taxon>Metamonada</taxon>
        <taxon>Diplomonadida</taxon>
        <taxon>Hexamitidae</taxon>
        <taxon>Hexamitinae</taxon>
        <taxon>Hexamita</taxon>
    </lineage>
</organism>
<dbReference type="Gene3D" id="3.40.50.1820">
    <property type="entry name" value="alpha/beta hydrolase"/>
    <property type="match status" value="1"/>
</dbReference>
<proteinExistence type="predicted"/>
<reference evidence="1" key="1">
    <citation type="submission" date="2023-06" db="EMBL/GenBank/DDBJ databases">
        <authorList>
            <person name="Kurt Z."/>
        </authorList>
    </citation>
    <scope>NUCLEOTIDE SEQUENCE</scope>
</reference>
<keyword evidence="1" id="KW-0645">Protease</keyword>
<dbReference type="EMBL" id="CATOUU010000812">
    <property type="protein sequence ID" value="CAI9950528.1"/>
    <property type="molecule type" value="Genomic_DNA"/>
</dbReference>
<comment type="caution">
    <text evidence="1">The sequence shown here is derived from an EMBL/GenBank/DDBJ whole genome shotgun (WGS) entry which is preliminary data.</text>
</comment>
<dbReference type="PANTHER" id="PTHR12277:SF81">
    <property type="entry name" value="PROTEIN ABHD13"/>
    <property type="match status" value="1"/>
</dbReference>
<evidence type="ECO:0000313" key="4">
    <source>
        <dbReference type="Proteomes" id="UP001642409"/>
    </source>
</evidence>
<dbReference type="Proteomes" id="UP001642409">
    <property type="component" value="Unassembled WGS sequence"/>
</dbReference>
<dbReference type="EMBL" id="CAXDID020000244">
    <property type="protein sequence ID" value="CAL6063184.1"/>
    <property type="molecule type" value="Genomic_DNA"/>
</dbReference>
<dbReference type="EMBL" id="CAXDID020000124">
    <property type="protein sequence ID" value="CAL6033160.1"/>
    <property type="molecule type" value="Genomic_DNA"/>
</dbReference>
<dbReference type="AlphaFoldDB" id="A0AA86Q3F2"/>
<dbReference type="InterPro" id="IPR029058">
    <property type="entry name" value="AB_hydrolase_fold"/>
</dbReference>
<name>A0AA86Q3F2_9EUKA</name>
<evidence type="ECO:0000313" key="1">
    <source>
        <dbReference type="EMBL" id="CAI9950528.1"/>
    </source>
</evidence>